<reference evidence="3" key="1">
    <citation type="submission" date="2016-06" db="UniProtKB">
        <authorList>
            <consortium name="WormBaseParasite"/>
        </authorList>
    </citation>
    <scope>IDENTIFICATION</scope>
</reference>
<name>A0A183JD58_9TREM</name>
<dbReference type="AlphaFoldDB" id="A0A183JD58"/>
<evidence type="ECO:0000313" key="1">
    <source>
        <dbReference type="EMBL" id="VDO62812.1"/>
    </source>
</evidence>
<evidence type="ECO:0000313" key="2">
    <source>
        <dbReference type="Proteomes" id="UP000279833"/>
    </source>
</evidence>
<organism evidence="3">
    <name type="scientific">Schistosoma curassoni</name>
    <dbReference type="NCBI Taxonomy" id="6186"/>
    <lineage>
        <taxon>Eukaryota</taxon>
        <taxon>Metazoa</taxon>
        <taxon>Spiralia</taxon>
        <taxon>Lophotrochozoa</taxon>
        <taxon>Platyhelminthes</taxon>
        <taxon>Trematoda</taxon>
        <taxon>Digenea</taxon>
        <taxon>Strigeidida</taxon>
        <taxon>Schistosomatoidea</taxon>
        <taxon>Schistosomatidae</taxon>
        <taxon>Schistosoma</taxon>
    </lineage>
</organism>
<proteinExistence type="predicted"/>
<dbReference type="EMBL" id="UZAK01000434">
    <property type="protein sequence ID" value="VDO62812.1"/>
    <property type="molecule type" value="Genomic_DNA"/>
</dbReference>
<evidence type="ECO:0000313" key="3">
    <source>
        <dbReference type="WBParaSite" id="SCUD_0000061901-mRNA-1"/>
    </source>
</evidence>
<sequence length="128" mass="14581">MCLQQNNYKWHNITPQIHTLGYIGLTGSRHREPGDNSNEALTTIFSHSPFTILASTTEAGRWLAHVGLISQKPRMAINYAQNTSNQTVPQKIGTLMRKRKLDFLYYQQDPLRPTFPNKTTQAITNRAP</sequence>
<dbReference type="Proteomes" id="UP000279833">
    <property type="component" value="Unassembled WGS sequence"/>
</dbReference>
<keyword evidence="2" id="KW-1185">Reference proteome</keyword>
<dbReference type="WBParaSite" id="SCUD_0000061901-mRNA-1">
    <property type="protein sequence ID" value="SCUD_0000061901-mRNA-1"/>
    <property type="gene ID" value="SCUD_0000061901"/>
</dbReference>
<reference evidence="1 2" key="2">
    <citation type="submission" date="2018-11" db="EMBL/GenBank/DDBJ databases">
        <authorList>
            <consortium name="Pathogen Informatics"/>
        </authorList>
    </citation>
    <scope>NUCLEOTIDE SEQUENCE [LARGE SCALE GENOMIC DNA]</scope>
    <source>
        <strain evidence="1">Dakar</strain>
        <strain evidence="2">Dakar, Senegal</strain>
    </source>
</reference>
<gene>
    <name evidence="1" type="ORF">SCUD_LOCUS620</name>
</gene>
<accession>A0A183JD58</accession>
<protein>
    <submittedName>
        <fullName evidence="3">SAM domain-containing protein</fullName>
    </submittedName>
</protein>